<gene>
    <name evidence="2" type="ORF">Cvel_18767</name>
</gene>
<name>A0A0G4FTX1_9ALVE</name>
<sequence>MPRADGFWEALRESGEEKACSFLLDANFQDNVSSKIKKKKQSSGARGVNARKSVFVA</sequence>
<evidence type="ECO:0000256" key="1">
    <source>
        <dbReference type="SAM" id="MobiDB-lite"/>
    </source>
</evidence>
<dbReference type="EMBL" id="CDMZ01000633">
    <property type="protein sequence ID" value="CEM18406.1"/>
    <property type="molecule type" value="Genomic_DNA"/>
</dbReference>
<organism evidence="2">
    <name type="scientific">Chromera velia CCMP2878</name>
    <dbReference type="NCBI Taxonomy" id="1169474"/>
    <lineage>
        <taxon>Eukaryota</taxon>
        <taxon>Sar</taxon>
        <taxon>Alveolata</taxon>
        <taxon>Colpodellida</taxon>
        <taxon>Chromeraceae</taxon>
        <taxon>Chromera</taxon>
    </lineage>
</organism>
<feature type="non-terminal residue" evidence="2">
    <location>
        <position position="57"/>
    </location>
</feature>
<protein>
    <submittedName>
        <fullName evidence="2">Uncharacterized protein</fullName>
    </submittedName>
</protein>
<accession>A0A0G4FTX1</accession>
<proteinExistence type="predicted"/>
<dbReference type="AlphaFoldDB" id="A0A0G4FTX1"/>
<evidence type="ECO:0000313" key="2">
    <source>
        <dbReference type="EMBL" id="CEM18406.1"/>
    </source>
</evidence>
<feature type="region of interest" description="Disordered" evidence="1">
    <location>
        <begin position="35"/>
        <end position="57"/>
    </location>
</feature>
<reference evidence="2" key="1">
    <citation type="submission" date="2014-11" db="EMBL/GenBank/DDBJ databases">
        <authorList>
            <person name="Otto D Thomas"/>
            <person name="Naeem Raeece"/>
        </authorList>
    </citation>
    <scope>NUCLEOTIDE SEQUENCE</scope>
</reference>